<dbReference type="GO" id="GO:0003677">
    <property type="term" value="F:DNA binding"/>
    <property type="evidence" value="ECO:0007669"/>
    <property type="project" value="InterPro"/>
</dbReference>
<sequence length="54" mass="6443">MVEDIVKVSRNFQITIPVRIRKKFPIKEGDLVKVIYDEKDNTVRIVKITEEELR</sequence>
<organism evidence="3">
    <name type="scientific">Sulfolobus acidocaldarius N8</name>
    <dbReference type="NCBI Taxonomy" id="1028566"/>
    <lineage>
        <taxon>Archaea</taxon>
        <taxon>Thermoproteota</taxon>
        <taxon>Thermoprotei</taxon>
        <taxon>Sulfolobales</taxon>
        <taxon>Sulfolobaceae</taxon>
        <taxon>Sulfolobus</taxon>
    </lineage>
</organism>
<dbReference type="RefSeq" id="WP_011278060.1">
    <property type="nucleotide sequence ID" value="NC_020246.1"/>
</dbReference>
<evidence type="ECO:0000259" key="1">
    <source>
        <dbReference type="SMART" id="SM00966"/>
    </source>
</evidence>
<dbReference type="Proteomes" id="UP000011281">
    <property type="component" value="Chromosome"/>
</dbReference>
<evidence type="ECO:0000313" key="3">
    <source>
        <dbReference type="Proteomes" id="UP000011281"/>
    </source>
</evidence>
<gene>
    <name evidence="2" type="ORF">SacN8_05910</name>
</gene>
<accession>M1IQV9</accession>
<dbReference type="PATRIC" id="fig|1028566.6.peg.1166"/>
<dbReference type="SMART" id="SM00966">
    <property type="entry name" value="SpoVT_AbrB"/>
    <property type="match status" value="1"/>
</dbReference>
<dbReference type="HOGENOM" id="CLU_3075520_0_0_2"/>
<protein>
    <recommendedName>
        <fullName evidence="1">SpoVT-AbrB domain-containing protein</fullName>
    </recommendedName>
</protein>
<feature type="domain" description="SpoVT-AbrB" evidence="1">
    <location>
        <begin position="6"/>
        <end position="53"/>
    </location>
</feature>
<dbReference type="Pfam" id="PF04014">
    <property type="entry name" value="MazE_antitoxin"/>
    <property type="match status" value="1"/>
</dbReference>
<dbReference type="EMBL" id="CP002817">
    <property type="protein sequence ID" value="AGE71147.1"/>
    <property type="molecule type" value="Genomic_DNA"/>
</dbReference>
<dbReference type="SUPFAM" id="SSF89447">
    <property type="entry name" value="AbrB/MazE/MraZ-like"/>
    <property type="match status" value="1"/>
</dbReference>
<dbReference type="GeneID" id="14551715"/>
<dbReference type="InterPro" id="IPR007159">
    <property type="entry name" value="SpoVT-AbrB_dom"/>
</dbReference>
<dbReference type="Gene3D" id="2.10.260.10">
    <property type="match status" value="1"/>
</dbReference>
<dbReference type="InterPro" id="IPR037914">
    <property type="entry name" value="SpoVT-AbrB_sf"/>
</dbReference>
<dbReference type="KEGG" id="sacn:SacN8_05910"/>
<proteinExistence type="predicted"/>
<reference evidence="2 3" key="1">
    <citation type="journal article" date="2012" name="ISME J.">
        <title>Genomic evidence of rapid, global-scale gene flow in a Sulfolobus species.</title>
        <authorList>
            <person name="Mao D."/>
            <person name="Grogan D."/>
        </authorList>
    </citation>
    <scope>NUCLEOTIDE SEQUENCE [LARGE SCALE GENOMIC DNA]</scope>
    <source>
        <strain evidence="2 3">N8</strain>
    </source>
</reference>
<dbReference type="NCBIfam" id="TIGR01439">
    <property type="entry name" value="lp_hng_hel_AbrB"/>
    <property type="match status" value="1"/>
</dbReference>
<name>M1IQV9_9CREN</name>
<dbReference type="AlphaFoldDB" id="M1IQV9"/>
<evidence type="ECO:0000313" key="2">
    <source>
        <dbReference type="EMBL" id="AGE71147.1"/>
    </source>
</evidence>